<dbReference type="EMBL" id="BAAAZN010000001">
    <property type="protein sequence ID" value="GAA3525921.1"/>
    <property type="molecule type" value="Genomic_DNA"/>
</dbReference>
<feature type="transmembrane region" description="Helical" evidence="5">
    <location>
        <begin position="409"/>
        <end position="430"/>
    </location>
</feature>
<dbReference type="PANTHER" id="PTHR42718">
    <property type="entry name" value="MAJOR FACILITATOR SUPERFAMILY MULTIDRUG TRANSPORTER MFSC"/>
    <property type="match status" value="1"/>
</dbReference>
<accession>A0ABP6V0P2</accession>
<dbReference type="Gene3D" id="1.20.1250.20">
    <property type="entry name" value="MFS general substrate transporter like domains"/>
    <property type="match status" value="1"/>
</dbReference>
<evidence type="ECO:0000259" key="6">
    <source>
        <dbReference type="PROSITE" id="PS50850"/>
    </source>
</evidence>
<reference evidence="8" key="1">
    <citation type="journal article" date="2019" name="Int. J. Syst. Evol. Microbiol.">
        <title>The Global Catalogue of Microorganisms (GCM) 10K type strain sequencing project: providing services to taxonomists for standard genome sequencing and annotation.</title>
        <authorList>
            <consortium name="The Broad Institute Genomics Platform"/>
            <consortium name="The Broad Institute Genome Sequencing Center for Infectious Disease"/>
            <person name="Wu L."/>
            <person name="Ma J."/>
        </authorList>
    </citation>
    <scope>NUCLEOTIDE SEQUENCE [LARGE SCALE GENOMIC DNA]</scope>
    <source>
        <strain evidence="8">JCM 16898</strain>
    </source>
</reference>
<feature type="transmembrane region" description="Helical" evidence="5">
    <location>
        <begin position="87"/>
        <end position="107"/>
    </location>
</feature>
<feature type="transmembrane region" description="Helical" evidence="5">
    <location>
        <begin position="366"/>
        <end position="388"/>
    </location>
</feature>
<feature type="transmembrane region" description="Helical" evidence="5">
    <location>
        <begin position="176"/>
        <end position="197"/>
    </location>
</feature>
<keyword evidence="4 5" id="KW-0472">Membrane</keyword>
<evidence type="ECO:0000313" key="7">
    <source>
        <dbReference type="EMBL" id="GAA3525921.1"/>
    </source>
</evidence>
<dbReference type="CDD" id="cd17321">
    <property type="entry name" value="MFS_MMR_MDR_like"/>
    <property type="match status" value="1"/>
</dbReference>
<feature type="transmembrane region" description="Helical" evidence="5">
    <location>
        <begin position="338"/>
        <end position="360"/>
    </location>
</feature>
<dbReference type="InterPro" id="IPR020846">
    <property type="entry name" value="MFS_dom"/>
</dbReference>
<dbReference type="Proteomes" id="UP001500689">
    <property type="component" value="Unassembled WGS sequence"/>
</dbReference>
<dbReference type="RefSeq" id="WP_344854965.1">
    <property type="nucleotide sequence ID" value="NZ_BAAAZN010000001.1"/>
</dbReference>
<dbReference type="PANTHER" id="PTHR42718:SF42">
    <property type="entry name" value="EXPORT PROTEIN"/>
    <property type="match status" value="1"/>
</dbReference>
<feature type="transmembrane region" description="Helical" evidence="5">
    <location>
        <begin position="20"/>
        <end position="40"/>
    </location>
</feature>
<evidence type="ECO:0000256" key="4">
    <source>
        <dbReference type="ARBA" id="ARBA00023136"/>
    </source>
</evidence>
<feature type="transmembrane region" description="Helical" evidence="5">
    <location>
        <begin position="268"/>
        <end position="295"/>
    </location>
</feature>
<sequence length="508" mass="51350">MTTTRPGPSATVAARPRSAVAVAVAAQMLVLLDNTIVNIAVETLADPVRGLGASAAELTWAVSSYSLVFAAVVLFGGALTDRIGARPALLCGLLVLAVSSTVAAFSGTASELVAARCFMGVGGALVTPATLAVVVRCSTPAGRSRAIAVWASSGGIAVALGPVLGGVLLARFWWGSVFLVNLPVAVACLIGAVLLVPRRAGHRQRAFDPLGLVLSGTGLAAIVYGLVEGGSNAGWGRAEVLTTLSAGVLLLLVFVLQQRFSAKPSLDVRLFAVAGFAGGSSVLLLAFLCLSGQLYYCAFYLQGVRGLSTVAAGAVMLAAAAGIIPGNQLSPFLVRRFGARRTVAVALAGTGASYAAYLLFDATTNLTWFVLMLLVQGLGIGVLLPALTEQMMAALPGPMLGAGAAVNSVTRPLGSTLGVAVLGSILAGAYRHGVSAVPGLAPQQRDRFAQSIAGARSAATALGRPDLAAAADDAYLHAMAVAAGWTALLTVAGVVLVLIAFPTRQSRQ</sequence>
<comment type="caution">
    <text evidence="7">The sequence shown here is derived from an EMBL/GenBank/DDBJ whole genome shotgun (WGS) entry which is preliminary data.</text>
</comment>
<proteinExistence type="predicted"/>
<dbReference type="Gene3D" id="1.20.1720.10">
    <property type="entry name" value="Multidrug resistance protein D"/>
    <property type="match status" value="1"/>
</dbReference>
<evidence type="ECO:0000256" key="2">
    <source>
        <dbReference type="ARBA" id="ARBA00022692"/>
    </source>
</evidence>
<feature type="transmembrane region" description="Helical" evidence="5">
    <location>
        <begin position="147"/>
        <end position="170"/>
    </location>
</feature>
<evidence type="ECO:0000256" key="5">
    <source>
        <dbReference type="SAM" id="Phobius"/>
    </source>
</evidence>
<feature type="transmembrane region" description="Helical" evidence="5">
    <location>
        <begin position="113"/>
        <end position="135"/>
    </location>
</feature>
<dbReference type="InterPro" id="IPR036259">
    <property type="entry name" value="MFS_trans_sf"/>
</dbReference>
<protein>
    <submittedName>
        <fullName evidence="7">MFS transporter</fullName>
    </submittedName>
</protein>
<feature type="transmembrane region" description="Helical" evidence="5">
    <location>
        <begin position="474"/>
        <end position="501"/>
    </location>
</feature>
<dbReference type="SUPFAM" id="SSF103473">
    <property type="entry name" value="MFS general substrate transporter"/>
    <property type="match status" value="1"/>
</dbReference>
<evidence type="ECO:0000313" key="8">
    <source>
        <dbReference type="Proteomes" id="UP001500689"/>
    </source>
</evidence>
<keyword evidence="3 5" id="KW-1133">Transmembrane helix</keyword>
<feature type="domain" description="Major facilitator superfamily (MFS) profile" evidence="6">
    <location>
        <begin position="19"/>
        <end position="505"/>
    </location>
</feature>
<dbReference type="Pfam" id="PF07690">
    <property type="entry name" value="MFS_1"/>
    <property type="match status" value="1"/>
</dbReference>
<name>A0ABP6V0P2_9PSEU</name>
<feature type="transmembrane region" description="Helical" evidence="5">
    <location>
        <begin position="307"/>
        <end position="326"/>
    </location>
</feature>
<feature type="transmembrane region" description="Helical" evidence="5">
    <location>
        <begin position="209"/>
        <end position="227"/>
    </location>
</feature>
<evidence type="ECO:0000256" key="3">
    <source>
        <dbReference type="ARBA" id="ARBA00022989"/>
    </source>
</evidence>
<organism evidence="7 8">
    <name type="scientific">Amycolatopsis ultiminotia</name>
    <dbReference type="NCBI Taxonomy" id="543629"/>
    <lineage>
        <taxon>Bacteria</taxon>
        <taxon>Bacillati</taxon>
        <taxon>Actinomycetota</taxon>
        <taxon>Actinomycetes</taxon>
        <taxon>Pseudonocardiales</taxon>
        <taxon>Pseudonocardiaceae</taxon>
        <taxon>Amycolatopsis</taxon>
    </lineage>
</organism>
<evidence type="ECO:0000256" key="1">
    <source>
        <dbReference type="ARBA" id="ARBA00004651"/>
    </source>
</evidence>
<keyword evidence="8" id="KW-1185">Reference proteome</keyword>
<feature type="transmembrane region" description="Helical" evidence="5">
    <location>
        <begin position="60"/>
        <end position="80"/>
    </location>
</feature>
<gene>
    <name evidence="7" type="ORF">GCM10022222_06080</name>
</gene>
<comment type="subcellular location">
    <subcellularLocation>
        <location evidence="1">Cell membrane</location>
        <topology evidence="1">Multi-pass membrane protein</topology>
    </subcellularLocation>
</comment>
<feature type="transmembrane region" description="Helical" evidence="5">
    <location>
        <begin position="239"/>
        <end position="256"/>
    </location>
</feature>
<dbReference type="InterPro" id="IPR011701">
    <property type="entry name" value="MFS"/>
</dbReference>
<dbReference type="PROSITE" id="PS50850">
    <property type="entry name" value="MFS"/>
    <property type="match status" value="1"/>
</dbReference>
<keyword evidence="2 5" id="KW-0812">Transmembrane</keyword>